<keyword evidence="9" id="KW-1185">Reference proteome</keyword>
<evidence type="ECO:0000313" key="8">
    <source>
        <dbReference type="EMBL" id="CAH0727576.1"/>
    </source>
</evidence>
<evidence type="ECO:0000256" key="4">
    <source>
        <dbReference type="ARBA" id="ARBA00022723"/>
    </source>
</evidence>
<dbReference type="EMBL" id="OV170226">
    <property type="protein sequence ID" value="CAH0727576.1"/>
    <property type="molecule type" value="Genomic_DNA"/>
</dbReference>
<evidence type="ECO:0000256" key="1">
    <source>
        <dbReference type="ARBA" id="ARBA00001936"/>
    </source>
</evidence>
<dbReference type="Proteomes" id="UP000838878">
    <property type="component" value="Chromosome 6"/>
</dbReference>
<comment type="cofactor">
    <cofactor evidence="1">
        <name>Mn(2+)</name>
        <dbReference type="ChEBI" id="CHEBI:29035"/>
    </cofactor>
</comment>
<evidence type="ECO:0000313" key="9">
    <source>
        <dbReference type="Proteomes" id="UP000838878"/>
    </source>
</evidence>
<gene>
    <name evidence="8" type="ORF">BINO364_LOCUS12897</name>
</gene>
<evidence type="ECO:0000256" key="2">
    <source>
        <dbReference type="ARBA" id="ARBA00001946"/>
    </source>
</evidence>
<comment type="cofactor">
    <cofactor evidence="2">
        <name>Mg(2+)</name>
        <dbReference type="ChEBI" id="CHEBI:18420"/>
    </cofactor>
</comment>
<evidence type="ECO:0000256" key="5">
    <source>
        <dbReference type="ARBA" id="ARBA00022801"/>
    </source>
</evidence>
<keyword evidence="4" id="KW-0479">Metal-binding</keyword>
<name>A0A8J9YIW2_9NEOP</name>
<dbReference type="InterPro" id="IPR039121">
    <property type="entry name" value="NUDT19"/>
</dbReference>
<dbReference type="InterPro" id="IPR015797">
    <property type="entry name" value="NUDIX_hydrolase-like_dom_sf"/>
</dbReference>
<organism evidence="8 9">
    <name type="scientific">Brenthis ino</name>
    <name type="common">lesser marbled fritillary</name>
    <dbReference type="NCBI Taxonomy" id="405034"/>
    <lineage>
        <taxon>Eukaryota</taxon>
        <taxon>Metazoa</taxon>
        <taxon>Ecdysozoa</taxon>
        <taxon>Arthropoda</taxon>
        <taxon>Hexapoda</taxon>
        <taxon>Insecta</taxon>
        <taxon>Pterygota</taxon>
        <taxon>Neoptera</taxon>
        <taxon>Endopterygota</taxon>
        <taxon>Lepidoptera</taxon>
        <taxon>Glossata</taxon>
        <taxon>Ditrysia</taxon>
        <taxon>Papilionoidea</taxon>
        <taxon>Nymphalidae</taxon>
        <taxon>Heliconiinae</taxon>
        <taxon>Argynnini</taxon>
        <taxon>Brenthis</taxon>
    </lineage>
</organism>
<evidence type="ECO:0000256" key="6">
    <source>
        <dbReference type="ARBA" id="ARBA00022842"/>
    </source>
</evidence>
<feature type="non-terminal residue" evidence="8">
    <location>
        <position position="362"/>
    </location>
</feature>
<evidence type="ECO:0000256" key="7">
    <source>
        <dbReference type="ARBA" id="ARBA00023211"/>
    </source>
</evidence>
<dbReference type="CDD" id="cd18870">
    <property type="entry name" value="NUDIX_AcylCoAdiphos_Nudt19"/>
    <property type="match status" value="1"/>
</dbReference>
<protein>
    <recommendedName>
        <fullName evidence="10">Nucleoside diphosphate-linked moiety X motif 19</fullName>
    </recommendedName>
</protein>
<accession>A0A8J9YIW2</accession>
<dbReference type="GO" id="GO:0016818">
    <property type="term" value="F:hydrolase activity, acting on acid anhydrides, in phosphorus-containing anhydrides"/>
    <property type="evidence" value="ECO:0007669"/>
    <property type="project" value="InterPro"/>
</dbReference>
<proteinExistence type="inferred from homology"/>
<keyword evidence="7" id="KW-0464">Manganese</keyword>
<evidence type="ECO:0000256" key="3">
    <source>
        <dbReference type="ARBA" id="ARBA00005582"/>
    </source>
</evidence>
<sequence>MIRAIGKSWRDSASLIVLSKRSPNGISSSDTGDSNYDILLQTRTVDASFSKGVVFPGGVSEEADASEHWLHLLSSFGFGQSDFETLHRAGTTITPIFADNPIKRHIALRITAIRETFEELGLLICSSKQKDNRNDILWTNVIADIDVKHWQKRVSEDPSELLSLCKEHNCYPDIWSLYYWSNWLSPIHIKTRFDTAFFVAALENKPASIKANSEVVNVEWASTLATLEANRQSKLQLYPPQGYELHRLSKFNDLEKLTNFAKERSSKGDELFYPMRIEVNDGTLYTFPGDYLYPANLDLINTPVVKENKTILELRGTYKSLHRLETTHDQKTVLVTQNYTPKYHINMGNEITPLNIKVHNIK</sequence>
<dbReference type="SUPFAM" id="SSF55811">
    <property type="entry name" value="Nudix"/>
    <property type="match status" value="1"/>
</dbReference>
<keyword evidence="5" id="KW-0378">Hydrolase</keyword>
<dbReference type="OrthoDB" id="1695362at2759"/>
<dbReference type="AlphaFoldDB" id="A0A8J9YIW2"/>
<dbReference type="PANTHER" id="PTHR12318:SF0">
    <property type="entry name" value="ACYL-COENZYME A DIPHOSPHATASE NUDT19"/>
    <property type="match status" value="1"/>
</dbReference>
<reference evidence="8" key="1">
    <citation type="submission" date="2021-12" db="EMBL/GenBank/DDBJ databases">
        <authorList>
            <person name="Martin H S."/>
        </authorList>
    </citation>
    <scope>NUCLEOTIDE SEQUENCE</scope>
</reference>
<keyword evidence="6" id="KW-0460">Magnesium</keyword>
<dbReference type="PANTHER" id="PTHR12318">
    <property type="entry name" value="TESTOSTERONE-REGULATED PROTEIN RP2"/>
    <property type="match status" value="1"/>
</dbReference>
<evidence type="ECO:0008006" key="10">
    <source>
        <dbReference type="Google" id="ProtNLM"/>
    </source>
</evidence>
<comment type="similarity">
    <text evidence="3">Belongs to the Nudix hydrolase family.</text>
</comment>
<dbReference type="GO" id="GO:0046872">
    <property type="term" value="F:metal ion binding"/>
    <property type="evidence" value="ECO:0007669"/>
    <property type="project" value="UniProtKB-KW"/>
</dbReference>
<dbReference type="GO" id="GO:0005739">
    <property type="term" value="C:mitochondrion"/>
    <property type="evidence" value="ECO:0007669"/>
    <property type="project" value="TreeGrafter"/>
</dbReference>
<dbReference type="Gene3D" id="3.90.79.10">
    <property type="entry name" value="Nucleoside Triphosphate Pyrophosphohydrolase"/>
    <property type="match status" value="1"/>
</dbReference>